<evidence type="ECO:0000313" key="1">
    <source>
        <dbReference type="EMBL" id="EDM14454.1"/>
    </source>
</evidence>
<dbReference type="EMBL" id="CH473971">
    <property type="protein sequence ID" value="EDM14454.1"/>
    <property type="molecule type" value="Genomic_DNA"/>
</dbReference>
<organism evidence="1 2">
    <name type="scientific">Rattus norvegicus</name>
    <name type="common">Rat</name>
    <dbReference type="NCBI Taxonomy" id="10116"/>
    <lineage>
        <taxon>Eukaryota</taxon>
        <taxon>Metazoa</taxon>
        <taxon>Chordata</taxon>
        <taxon>Craniata</taxon>
        <taxon>Vertebrata</taxon>
        <taxon>Euteleostomi</taxon>
        <taxon>Mammalia</taxon>
        <taxon>Eutheria</taxon>
        <taxon>Euarchontoglires</taxon>
        <taxon>Glires</taxon>
        <taxon>Rodentia</taxon>
        <taxon>Myomorpha</taxon>
        <taxon>Muroidea</taxon>
        <taxon>Muridae</taxon>
        <taxon>Murinae</taxon>
        <taxon>Rattus</taxon>
    </lineage>
</organism>
<proteinExistence type="predicted"/>
<reference evidence="2" key="1">
    <citation type="submission" date="2005-09" db="EMBL/GenBank/DDBJ databases">
        <authorList>
            <person name="Mural R.J."/>
            <person name="Li P.W."/>
            <person name="Adams M.D."/>
            <person name="Amanatides P.G."/>
            <person name="Baden-Tillson H."/>
            <person name="Barnstead M."/>
            <person name="Chin S.H."/>
            <person name="Dew I."/>
            <person name="Evans C.A."/>
            <person name="Ferriera S."/>
            <person name="Flanigan M."/>
            <person name="Fosler C."/>
            <person name="Glodek A."/>
            <person name="Gu Z."/>
            <person name="Holt R.A."/>
            <person name="Jennings D."/>
            <person name="Kraft C.L."/>
            <person name="Lu F."/>
            <person name="Nguyen T."/>
            <person name="Nusskern D.R."/>
            <person name="Pfannkoch C.M."/>
            <person name="Sitter C."/>
            <person name="Sutton G.G."/>
            <person name="Venter J.C."/>
            <person name="Wang Z."/>
            <person name="Woodage T."/>
            <person name="Zheng X.H."/>
            <person name="Zhong F."/>
        </authorList>
    </citation>
    <scope>NUCLEOTIDE SEQUENCE [LARGE SCALE GENOMIC DNA]</scope>
    <source>
        <strain>BN</strain>
        <strain evidence="2">Sprague-Dawley</strain>
    </source>
</reference>
<dbReference type="AlphaFoldDB" id="A6IX23"/>
<evidence type="ECO:0000313" key="2">
    <source>
        <dbReference type="Proteomes" id="UP000234681"/>
    </source>
</evidence>
<sequence>MSGDLWPLLTRTSLSIRWCHTRSRLETPCG</sequence>
<feature type="non-terminal residue" evidence="1">
    <location>
        <position position="30"/>
    </location>
</feature>
<name>A6IX23_RAT</name>
<protein>
    <submittedName>
        <fullName evidence="1">RCG46681</fullName>
    </submittedName>
</protein>
<dbReference type="Proteomes" id="UP000234681">
    <property type="component" value="Chromosome 18"/>
</dbReference>
<gene>
    <name evidence="1" type="ORF">rCG_46681</name>
</gene>
<accession>A6IX23</accession>